<evidence type="ECO:0000256" key="14">
    <source>
        <dbReference type="SAM" id="MobiDB-lite"/>
    </source>
</evidence>
<dbReference type="Pfam" id="PF00270">
    <property type="entry name" value="DEAD"/>
    <property type="match status" value="1"/>
</dbReference>
<keyword evidence="5 13" id="KW-0067">ATP-binding</keyword>
<dbReference type="PROSITE" id="PS00039">
    <property type="entry name" value="DEAD_ATP_HELICASE"/>
    <property type="match status" value="1"/>
</dbReference>
<evidence type="ECO:0000256" key="7">
    <source>
        <dbReference type="ARBA" id="ARBA00024352"/>
    </source>
</evidence>
<dbReference type="GO" id="GO:0003743">
    <property type="term" value="F:translation initiation factor activity"/>
    <property type="evidence" value="ECO:0007669"/>
    <property type="project" value="UniProtKB-KW"/>
</dbReference>
<dbReference type="Gene3D" id="3.40.50.300">
    <property type="entry name" value="P-loop containing nucleotide triphosphate hydrolases"/>
    <property type="match status" value="2"/>
</dbReference>
<dbReference type="SMART" id="SM00487">
    <property type="entry name" value="DEXDc"/>
    <property type="match status" value="1"/>
</dbReference>
<organism evidence="18">
    <name type="scientific">Trypanosoma congolense (strain IL3000)</name>
    <dbReference type="NCBI Taxonomy" id="1068625"/>
    <lineage>
        <taxon>Eukaryota</taxon>
        <taxon>Discoba</taxon>
        <taxon>Euglenozoa</taxon>
        <taxon>Kinetoplastea</taxon>
        <taxon>Metakinetoplastina</taxon>
        <taxon>Trypanosomatida</taxon>
        <taxon>Trypanosomatidae</taxon>
        <taxon>Trypanosoma</taxon>
        <taxon>Nannomonas</taxon>
    </lineage>
</organism>
<dbReference type="InterPro" id="IPR050079">
    <property type="entry name" value="DEAD_box_RNA_helicase"/>
</dbReference>
<reference evidence="18" key="1">
    <citation type="journal article" date="2012" name="Proc. Natl. Acad. Sci. U.S.A.">
        <title>Antigenic diversity is generated by distinct evolutionary mechanisms in African trypanosome species.</title>
        <authorList>
            <person name="Jackson A.P."/>
            <person name="Berry A."/>
            <person name="Aslett M."/>
            <person name="Allison H.C."/>
            <person name="Burton P."/>
            <person name="Vavrova-Anderson J."/>
            <person name="Brown R."/>
            <person name="Browne H."/>
            <person name="Corton N."/>
            <person name="Hauser H."/>
            <person name="Gamble J."/>
            <person name="Gilderthorp R."/>
            <person name="Marcello L."/>
            <person name="McQuillan J."/>
            <person name="Otto T.D."/>
            <person name="Quail M.A."/>
            <person name="Sanders M.J."/>
            <person name="van Tonder A."/>
            <person name="Ginger M.L."/>
            <person name="Field M.C."/>
            <person name="Barry J.D."/>
            <person name="Hertz-Fowler C."/>
            <person name="Berriman M."/>
        </authorList>
    </citation>
    <scope>NUCLEOTIDE SEQUENCE</scope>
    <source>
        <strain evidence="18">IL3000</strain>
    </source>
</reference>
<dbReference type="AlphaFoldDB" id="G0UXJ2"/>
<feature type="region of interest" description="Disordered" evidence="14">
    <location>
        <begin position="448"/>
        <end position="530"/>
    </location>
</feature>
<sequence length="530" mass="58235">MSEFEALGIQQWLSKQCAYMGLHQPTPIQKLCIPAILADKCVVGGAATGSGKTAAFALPVLQKLAEDPYGVFALVLTPSRELAYQILDQFVAFGAPFHVRAALLIGGVPHEQQLSVLQGRPHIVVATPGRLKFLLAHFTEASKAFSHLRFLILDEADRLTSDDIEDDVEDVVNRLPPARPTRRALLFTATLERRLMVVEDGGWLSRLGISVDKHHLEVHATNTVLSASDMASLGRIAGQDGSGDSVGTHSTVASSLRQTYLFIPNVVKLAYLVAALRSAGPDQTTIVFTNSCIRCEIVRLTLQLLGFPVCSLNSIISQKHRIDNLAQFKLGITRILVATDIASRGLDIPSVGLVMHYDIPKQATTYLHRVGRTARAGRDGLSVALVTEHDITLVKQIERKIRCTMKLWNAKGVDETSVLKLLDEVSGAKVQAKLQVEDQFGERAKTLKAHALMKRTRSGKENSTNDENTHERNNKRTKTMGIKQHGKKPSTVASNLYSVKSKTKKATTKTKKENKNLTKKKIHPSQYEAK</sequence>
<evidence type="ECO:0000256" key="1">
    <source>
        <dbReference type="ARBA" id="ARBA00022540"/>
    </source>
</evidence>
<dbReference type="PROSITE" id="PS51192">
    <property type="entry name" value="HELICASE_ATP_BIND_1"/>
    <property type="match status" value="1"/>
</dbReference>
<evidence type="ECO:0000256" key="4">
    <source>
        <dbReference type="ARBA" id="ARBA00022806"/>
    </source>
</evidence>
<evidence type="ECO:0000259" key="17">
    <source>
        <dbReference type="PROSITE" id="PS51195"/>
    </source>
</evidence>
<keyword evidence="3 13" id="KW-0378">Hydrolase</keyword>
<evidence type="ECO:0000256" key="11">
    <source>
        <dbReference type="ARBA" id="ARBA00030297"/>
    </source>
</evidence>
<dbReference type="PROSITE" id="PS51194">
    <property type="entry name" value="HELICASE_CTER"/>
    <property type="match status" value="1"/>
</dbReference>
<evidence type="ECO:0000256" key="2">
    <source>
        <dbReference type="ARBA" id="ARBA00022741"/>
    </source>
</evidence>
<dbReference type="EMBL" id="HE575323">
    <property type="protein sequence ID" value="CCC94109.1"/>
    <property type="molecule type" value="Genomic_DNA"/>
</dbReference>
<dbReference type="VEuPathDB" id="TriTrypDB:TcIL3000_10_8860"/>
<evidence type="ECO:0000256" key="8">
    <source>
        <dbReference type="ARBA" id="ARBA00024417"/>
    </source>
</evidence>
<feature type="short sequence motif" description="Q motif" evidence="12">
    <location>
        <begin position="2"/>
        <end position="30"/>
    </location>
</feature>
<feature type="domain" description="DEAD-box RNA helicase Q" evidence="17">
    <location>
        <begin position="2"/>
        <end position="30"/>
    </location>
</feature>
<evidence type="ECO:0000259" key="15">
    <source>
        <dbReference type="PROSITE" id="PS51192"/>
    </source>
</evidence>
<protein>
    <recommendedName>
        <fullName evidence="8">Probable eukaryotic initiation factor 4A</fullName>
    </recommendedName>
    <alternativeName>
        <fullName evidence="11">ATP-dependent RNA helicase eIF4A</fullName>
    </alternativeName>
</protein>
<dbReference type="GO" id="GO:0005524">
    <property type="term" value="F:ATP binding"/>
    <property type="evidence" value="ECO:0007669"/>
    <property type="project" value="UniProtKB-KW"/>
</dbReference>
<dbReference type="SMART" id="SM00490">
    <property type="entry name" value="HELICc"/>
    <property type="match status" value="1"/>
</dbReference>
<dbReference type="GO" id="GO:0003724">
    <property type="term" value="F:RNA helicase activity"/>
    <property type="evidence" value="ECO:0007669"/>
    <property type="project" value="InterPro"/>
</dbReference>
<dbReference type="GO" id="GO:0003676">
    <property type="term" value="F:nucleic acid binding"/>
    <property type="evidence" value="ECO:0007669"/>
    <property type="project" value="InterPro"/>
</dbReference>
<evidence type="ECO:0000256" key="9">
    <source>
        <dbReference type="ARBA" id="ARBA00024769"/>
    </source>
</evidence>
<dbReference type="PANTHER" id="PTHR47959">
    <property type="entry name" value="ATP-DEPENDENT RNA HELICASE RHLE-RELATED"/>
    <property type="match status" value="1"/>
</dbReference>
<evidence type="ECO:0000256" key="6">
    <source>
        <dbReference type="ARBA" id="ARBA00022917"/>
    </source>
</evidence>
<dbReference type="Pfam" id="PF00271">
    <property type="entry name" value="Helicase_C"/>
    <property type="match status" value="1"/>
</dbReference>
<comment type="subunit">
    <text evidence="10">eIF4F is a multi-subunit complex, the composition of which varies with external and internal environmental conditions. It is composed of at least EIF4A, EIF4E and EIF4G.</text>
</comment>
<dbReference type="InterPro" id="IPR001650">
    <property type="entry name" value="Helicase_C-like"/>
</dbReference>
<name>G0UXJ2_TRYCI</name>
<dbReference type="InterPro" id="IPR000629">
    <property type="entry name" value="RNA-helicase_DEAD-box_CS"/>
</dbReference>
<dbReference type="GO" id="GO:0005829">
    <property type="term" value="C:cytosol"/>
    <property type="evidence" value="ECO:0007669"/>
    <property type="project" value="TreeGrafter"/>
</dbReference>
<evidence type="ECO:0000256" key="3">
    <source>
        <dbReference type="ARBA" id="ARBA00022801"/>
    </source>
</evidence>
<feature type="domain" description="Helicase ATP-binding" evidence="15">
    <location>
        <begin position="33"/>
        <end position="191"/>
    </location>
</feature>
<feature type="compositionally biased region" description="Basic residues" evidence="14">
    <location>
        <begin position="475"/>
        <end position="488"/>
    </location>
</feature>
<dbReference type="InterPro" id="IPR014014">
    <property type="entry name" value="RNA_helicase_DEAD_Q_motif"/>
</dbReference>
<feature type="compositionally biased region" description="Basic residues" evidence="14">
    <location>
        <begin position="448"/>
        <end position="457"/>
    </location>
</feature>
<comment type="function">
    <text evidence="9">ATP-dependent RNA helicase which is a subunit of the eIF4F complex involved in cap recognition and is required for mRNA binding to ribosome. In the current model of translation initiation, eIF4A unwinds RNA secondary structures in the 5'-UTR of mRNAs which is necessary to allow efficient binding of the small ribosomal subunit, and subsequent scanning for the initiator codon.</text>
</comment>
<evidence type="ECO:0000259" key="16">
    <source>
        <dbReference type="PROSITE" id="PS51194"/>
    </source>
</evidence>
<dbReference type="GO" id="GO:0016787">
    <property type="term" value="F:hydrolase activity"/>
    <property type="evidence" value="ECO:0007669"/>
    <property type="project" value="UniProtKB-KW"/>
</dbReference>
<dbReference type="PANTHER" id="PTHR47959:SF24">
    <property type="entry name" value="ATP-DEPENDENT RNA HELICASE"/>
    <property type="match status" value="1"/>
</dbReference>
<dbReference type="CDD" id="cd18787">
    <property type="entry name" value="SF2_C_DEAD"/>
    <property type="match status" value="1"/>
</dbReference>
<keyword evidence="2 13" id="KW-0547">Nucleotide-binding</keyword>
<dbReference type="InterPro" id="IPR011545">
    <property type="entry name" value="DEAD/DEAH_box_helicase_dom"/>
</dbReference>
<proteinExistence type="inferred from homology"/>
<dbReference type="PROSITE" id="PS51195">
    <property type="entry name" value="Q_MOTIF"/>
    <property type="match status" value="1"/>
</dbReference>
<dbReference type="InterPro" id="IPR014001">
    <property type="entry name" value="Helicase_ATP-bd"/>
</dbReference>
<feature type="domain" description="Helicase C-terminal" evidence="16">
    <location>
        <begin position="268"/>
        <end position="425"/>
    </location>
</feature>
<dbReference type="InterPro" id="IPR027417">
    <property type="entry name" value="P-loop_NTPase"/>
</dbReference>
<evidence type="ECO:0000256" key="5">
    <source>
        <dbReference type="ARBA" id="ARBA00022840"/>
    </source>
</evidence>
<keyword evidence="6" id="KW-0648">Protein biosynthesis</keyword>
<keyword evidence="1" id="KW-0396">Initiation factor</keyword>
<evidence type="ECO:0000313" key="18">
    <source>
        <dbReference type="EMBL" id="CCC94109.1"/>
    </source>
</evidence>
<evidence type="ECO:0000256" key="13">
    <source>
        <dbReference type="RuleBase" id="RU000492"/>
    </source>
</evidence>
<comment type="similarity">
    <text evidence="7">Belongs to the DEAD box helicase family. eIF4A subfamily.</text>
</comment>
<evidence type="ECO:0000256" key="10">
    <source>
        <dbReference type="ARBA" id="ARBA00025917"/>
    </source>
</evidence>
<dbReference type="SUPFAM" id="SSF52540">
    <property type="entry name" value="P-loop containing nucleoside triphosphate hydrolases"/>
    <property type="match status" value="1"/>
</dbReference>
<gene>
    <name evidence="18" type="ORF">TCIL3000_10_8860</name>
</gene>
<keyword evidence="4 13" id="KW-0347">Helicase</keyword>
<evidence type="ECO:0000256" key="12">
    <source>
        <dbReference type="PROSITE-ProRule" id="PRU00552"/>
    </source>
</evidence>
<accession>G0UXJ2</accession>